<dbReference type="EMBL" id="KE721541">
    <property type="protein sequence ID" value="ERF68089.1"/>
    <property type="molecule type" value="Genomic_DNA"/>
</dbReference>
<feature type="compositionally biased region" description="Pro residues" evidence="1">
    <location>
        <begin position="7"/>
        <end position="21"/>
    </location>
</feature>
<name>U1HGX5_ENDPU</name>
<evidence type="ECO:0000256" key="1">
    <source>
        <dbReference type="SAM" id="MobiDB-lite"/>
    </source>
</evidence>
<dbReference type="AlphaFoldDB" id="U1HGX5"/>
<accession>U1HGX5</accession>
<feature type="region of interest" description="Disordered" evidence="1">
    <location>
        <begin position="1"/>
        <end position="24"/>
    </location>
</feature>
<sequence length="114" mass="11962">MPSSEQTPPPSPPPPLPPAPRPRFAVLHQPERIQHFYFPEVTPSPAEAESGSSSSSTNQAATQPDKTAPASISASAGEPVASAANQPTSSWASICLPHQRQSGLSASLRRWDGL</sequence>
<evidence type="ECO:0000313" key="2">
    <source>
        <dbReference type="EMBL" id="ERF68089.1"/>
    </source>
</evidence>
<keyword evidence="3" id="KW-1185">Reference proteome</keyword>
<dbReference type="GeneID" id="19241789"/>
<reference evidence="3" key="1">
    <citation type="journal article" date="2014" name="BMC Genomics">
        <title>Genome characteristics reveal the impact of lichenization on lichen-forming fungus Endocarpon pusillum Hedwig (Verrucariales, Ascomycota).</title>
        <authorList>
            <person name="Wang Y.-Y."/>
            <person name="Liu B."/>
            <person name="Zhang X.-Y."/>
            <person name="Zhou Q.-M."/>
            <person name="Zhang T."/>
            <person name="Li H."/>
            <person name="Yu Y.-F."/>
            <person name="Zhang X.-L."/>
            <person name="Hao X.-Y."/>
            <person name="Wang M."/>
            <person name="Wang L."/>
            <person name="Wei J.-C."/>
        </authorList>
    </citation>
    <scope>NUCLEOTIDE SEQUENCE [LARGE SCALE GENOMIC DNA]</scope>
    <source>
        <strain evidence="3">Z07020 / HMAS-L-300199</strain>
    </source>
</reference>
<protein>
    <submittedName>
        <fullName evidence="2">Uncharacterized protein</fullName>
    </submittedName>
</protein>
<proteinExistence type="predicted"/>
<dbReference type="Proteomes" id="UP000019373">
    <property type="component" value="Unassembled WGS sequence"/>
</dbReference>
<feature type="region of interest" description="Disordered" evidence="1">
    <location>
        <begin position="37"/>
        <end position="114"/>
    </location>
</feature>
<organism evidence="2 3">
    <name type="scientific">Endocarpon pusillum (strain Z07020 / HMAS-L-300199)</name>
    <name type="common">Lichen-forming fungus</name>
    <dbReference type="NCBI Taxonomy" id="1263415"/>
    <lineage>
        <taxon>Eukaryota</taxon>
        <taxon>Fungi</taxon>
        <taxon>Dikarya</taxon>
        <taxon>Ascomycota</taxon>
        <taxon>Pezizomycotina</taxon>
        <taxon>Eurotiomycetes</taxon>
        <taxon>Chaetothyriomycetidae</taxon>
        <taxon>Verrucariales</taxon>
        <taxon>Verrucariaceae</taxon>
        <taxon>Endocarpon</taxon>
    </lineage>
</organism>
<feature type="compositionally biased region" description="Low complexity" evidence="1">
    <location>
        <begin position="43"/>
        <end position="56"/>
    </location>
</feature>
<feature type="compositionally biased region" description="Polar residues" evidence="1">
    <location>
        <begin position="57"/>
        <end position="74"/>
    </location>
</feature>
<dbReference type="RefSeq" id="XP_007806227.1">
    <property type="nucleotide sequence ID" value="XM_007808036.1"/>
</dbReference>
<feature type="compositionally biased region" description="Polar residues" evidence="1">
    <location>
        <begin position="83"/>
        <end position="92"/>
    </location>
</feature>
<dbReference type="HOGENOM" id="CLU_2121050_0_0_1"/>
<gene>
    <name evidence="2" type="ORF">EPUS_06900</name>
</gene>
<evidence type="ECO:0000313" key="3">
    <source>
        <dbReference type="Proteomes" id="UP000019373"/>
    </source>
</evidence>